<feature type="compositionally biased region" description="Polar residues" evidence="1">
    <location>
        <begin position="7"/>
        <end position="16"/>
    </location>
</feature>
<evidence type="ECO:0000313" key="3">
    <source>
        <dbReference type="Proteomes" id="UP000315295"/>
    </source>
</evidence>
<evidence type="ECO:0000256" key="1">
    <source>
        <dbReference type="SAM" id="MobiDB-lite"/>
    </source>
</evidence>
<sequence>MDALNFQLPTDNQTREGGTPIGQQLHLLQTAISKWRTNKIRPYYDRSTADDDVDDTLTWSDAAKFLNEKEGD</sequence>
<keyword evidence="3" id="KW-1185">Reference proteome</keyword>
<reference evidence="2 3" key="1">
    <citation type="journal article" date="2019" name="G3 (Bethesda)">
        <title>Sequencing of a Wild Apple (Malus baccata) Genome Unravels the Differences Between Cultivated and Wild Apple Species Regarding Disease Resistance and Cold Tolerance.</title>
        <authorList>
            <person name="Chen X."/>
        </authorList>
    </citation>
    <scope>NUCLEOTIDE SEQUENCE [LARGE SCALE GENOMIC DNA]</scope>
    <source>
        <strain evidence="3">cv. Shandingzi</strain>
        <tissue evidence="2">Leaves</tissue>
    </source>
</reference>
<name>A0A540LID6_MALBA</name>
<proteinExistence type="predicted"/>
<protein>
    <submittedName>
        <fullName evidence="2">Uncharacterized protein</fullName>
    </submittedName>
</protein>
<organism evidence="2 3">
    <name type="scientific">Malus baccata</name>
    <name type="common">Siberian crab apple</name>
    <name type="synonym">Pyrus baccata</name>
    <dbReference type="NCBI Taxonomy" id="106549"/>
    <lineage>
        <taxon>Eukaryota</taxon>
        <taxon>Viridiplantae</taxon>
        <taxon>Streptophyta</taxon>
        <taxon>Embryophyta</taxon>
        <taxon>Tracheophyta</taxon>
        <taxon>Spermatophyta</taxon>
        <taxon>Magnoliopsida</taxon>
        <taxon>eudicotyledons</taxon>
        <taxon>Gunneridae</taxon>
        <taxon>Pentapetalae</taxon>
        <taxon>rosids</taxon>
        <taxon>fabids</taxon>
        <taxon>Rosales</taxon>
        <taxon>Rosaceae</taxon>
        <taxon>Amygdaloideae</taxon>
        <taxon>Maleae</taxon>
        <taxon>Malus</taxon>
    </lineage>
</organism>
<dbReference type="EMBL" id="VIEB01000576">
    <property type="protein sequence ID" value="TQD86072.1"/>
    <property type="molecule type" value="Genomic_DNA"/>
</dbReference>
<evidence type="ECO:0000313" key="2">
    <source>
        <dbReference type="EMBL" id="TQD86072.1"/>
    </source>
</evidence>
<dbReference type="Proteomes" id="UP000315295">
    <property type="component" value="Unassembled WGS sequence"/>
</dbReference>
<feature type="region of interest" description="Disordered" evidence="1">
    <location>
        <begin position="1"/>
        <end position="20"/>
    </location>
</feature>
<accession>A0A540LID6</accession>
<gene>
    <name evidence="2" type="ORF">C1H46_028346</name>
</gene>
<comment type="caution">
    <text evidence="2">The sequence shown here is derived from an EMBL/GenBank/DDBJ whole genome shotgun (WGS) entry which is preliminary data.</text>
</comment>
<dbReference type="AlphaFoldDB" id="A0A540LID6"/>